<gene>
    <name evidence="1" type="ORF">H0A68_16510</name>
</gene>
<proteinExistence type="predicted"/>
<dbReference type="EMBL" id="JACCEW010000006">
    <property type="protein sequence ID" value="NYT38487.1"/>
    <property type="molecule type" value="Genomic_DNA"/>
</dbReference>
<comment type="caution">
    <text evidence="1">The sequence shown here is derived from an EMBL/GenBank/DDBJ whole genome shotgun (WGS) entry which is preliminary data.</text>
</comment>
<evidence type="ECO:0000313" key="1">
    <source>
        <dbReference type="EMBL" id="NYT38487.1"/>
    </source>
</evidence>
<dbReference type="OrthoDB" id="8639152at2"/>
<protein>
    <recommendedName>
        <fullName evidence="3">YqjK-like protein</fullName>
    </recommendedName>
</protein>
<organism evidence="1 2">
    <name type="scientific">Allopusillimonas soli</name>
    <dbReference type="NCBI Taxonomy" id="659016"/>
    <lineage>
        <taxon>Bacteria</taxon>
        <taxon>Pseudomonadati</taxon>
        <taxon>Pseudomonadota</taxon>
        <taxon>Betaproteobacteria</taxon>
        <taxon>Burkholderiales</taxon>
        <taxon>Alcaligenaceae</taxon>
        <taxon>Allopusillimonas</taxon>
    </lineage>
</organism>
<dbReference type="Proteomes" id="UP000580517">
    <property type="component" value="Unassembled WGS sequence"/>
</dbReference>
<dbReference type="RefSeq" id="WP_129971017.1">
    <property type="nucleotide sequence ID" value="NZ_JACCEW010000006.1"/>
</dbReference>
<reference evidence="1 2" key="1">
    <citation type="submission" date="2020-07" db="EMBL/GenBank/DDBJ databases">
        <title>Taxonomic revisions and descriptions of new bacterial species based on genomic comparisons in the high-G+C-content subgroup of the family Alcaligenaceae.</title>
        <authorList>
            <person name="Szabo A."/>
            <person name="Felfoldi T."/>
        </authorList>
    </citation>
    <scope>NUCLEOTIDE SEQUENCE [LARGE SCALE GENOMIC DNA]</scope>
    <source>
        <strain evidence="1 2">DSM 25264</strain>
    </source>
</reference>
<accession>A0A853FF05</accession>
<evidence type="ECO:0000313" key="2">
    <source>
        <dbReference type="Proteomes" id="UP000580517"/>
    </source>
</evidence>
<name>A0A853FF05_9BURK</name>
<keyword evidence="2" id="KW-1185">Reference proteome</keyword>
<sequence length="116" mass="12945">MTQAGMSARERAVRIELARARAALERQAVARSTNELAASLTPRALLHSAFPRATSKSPTDLLFQALRLTRRYPLLTSSASALVSGVLGRKRRWWWRLGAGLLLSWQVARSMDRKSD</sequence>
<dbReference type="AlphaFoldDB" id="A0A853FF05"/>
<evidence type="ECO:0008006" key="3">
    <source>
        <dbReference type="Google" id="ProtNLM"/>
    </source>
</evidence>